<evidence type="ECO:0000256" key="13">
    <source>
        <dbReference type="SAM" id="Phobius"/>
    </source>
</evidence>
<evidence type="ECO:0000313" key="14">
    <source>
        <dbReference type="EMBL" id="TCZ70444.1"/>
    </source>
</evidence>
<dbReference type="PANTHER" id="PTHR31462">
    <property type="entry name" value="ENDOSOMAL/LYSOSOMAL POTASSIUM CHANNEL TMEM175"/>
    <property type="match status" value="1"/>
</dbReference>
<keyword evidence="3" id="KW-0813">Transport</keyword>
<feature type="transmembrane region" description="Helical" evidence="13">
    <location>
        <begin position="99"/>
        <end position="115"/>
    </location>
</feature>
<keyword evidence="5 13" id="KW-0812">Transmembrane</keyword>
<keyword evidence="9" id="KW-0406">Ion transport</keyword>
<protein>
    <submittedName>
        <fullName evidence="14">DUF1211 domain-containing protein</fullName>
    </submittedName>
</protein>
<comment type="similarity">
    <text evidence="2">Belongs to the TMEM175 family.</text>
</comment>
<keyword evidence="4" id="KW-0633">Potassium transport</keyword>
<keyword evidence="6" id="KW-0631">Potassium channel</keyword>
<comment type="caution">
    <text evidence="14">The sequence shown here is derived from an EMBL/GenBank/DDBJ whole genome shotgun (WGS) entry which is preliminary data.</text>
</comment>
<accession>A0A4V2WMK5</accession>
<feature type="transmembrane region" description="Helical" evidence="13">
    <location>
        <begin position="127"/>
        <end position="147"/>
    </location>
</feature>
<evidence type="ECO:0000256" key="2">
    <source>
        <dbReference type="ARBA" id="ARBA00006920"/>
    </source>
</evidence>
<organism evidence="14 15">
    <name type="scientific">Flaviaesturariibacter aridisoli</name>
    <dbReference type="NCBI Taxonomy" id="2545761"/>
    <lineage>
        <taxon>Bacteria</taxon>
        <taxon>Pseudomonadati</taxon>
        <taxon>Bacteroidota</taxon>
        <taxon>Chitinophagia</taxon>
        <taxon>Chitinophagales</taxon>
        <taxon>Chitinophagaceae</taxon>
        <taxon>Flaviaestuariibacter</taxon>
    </lineage>
</organism>
<dbReference type="Proteomes" id="UP000295164">
    <property type="component" value="Unassembled WGS sequence"/>
</dbReference>
<keyword evidence="10 13" id="KW-0472">Membrane</keyword>
<comment type="subcellular location">
    <subcellularLocation>
        <location evidence="1">Membrane</location>
        <topology evidence="1">Multi-pass membrane protein</topology>
    </subcellularLocation>
</comment>
<dbReference type="InterPro" id="IPR010617">
    <property type="entry name" value="TMEM175-like"/>
</dbReference>
<feature type="transmembrane region" description="Helical" evidence="13">
    <location>
        <begin position="192"/>
        <end position="211"/>
    </location>
</feature>
<evidence type="ECO:0000256" key="11">
    <source>
        <dbReference type="ARBA" id="ARBA00023303"/>
    </source>
</evidence>
<keyword evidence="8 13" id="KW-1133">Transmembrane helix</keyword>
<dbReference type="PANTHER" id="PTHR31462:SF5">
    <property type="entry name" value="ENDOSOMAL_LYSOSOMAL PROTON CHANNEL TMEM175"/>
    <property type="match status" value="1"/>
</dbReference>
<gene>
    <name evidence="14" type="ORF">E0486_10840</name>
</gene>
<comment type="catalytic activity">
    <reaction evidence="12">
        <text>K(+)(in) = K(+)(out)</text>
        <dbReference type="Rhea" id="RHEA:29463"/>
        <dbReference type="ChEBI" id="CHEBI:29103"/>
    </reaction>
</comment>
<feature type="transmembrane region" description="Helical" evidence="13">
    <location>
        <begin position="20"/>
        <end position="39"/>
    </location>
</feature>
<dbReference type="GO" id="GO:0005267">
    <property type="term" value="F:potassium channel activity"/>
    <property type="evidence" value="ECO:0007669"/>
    <property type="project" value="UniProtKB-KW"/>
</dbReference>
<evidence type="ECO:0000256" key="9">
    <source>
        <dbReference type="ARBA" id="ARBA00023065"/>
    </source>
</evidence>
<evidence type="ECO:0000256" key="8">
    <source>
        <dbReference type="ARBA" id="ARBA00022989"/>
    </source>
</evidence>
<name>A0A4V2WMK5_9BACT</name>
<evidence type="ECO:0000256" key="3">
    <source>
        <dbReference type="ARBA" id="ARBA00022448"/>
    </source>
</evidence>
<evidence type="ECO:0000256" key="12">
    <source>
        <dbReference type="ARBA" id="ARBA00034430"/>
    </source>
</evidence>
<keyword evidence="7" id="KW-0630">Potassium</keyword>
<evidence type="ECO:0000313" key="15">
    <source>
        <dbReference type="Proteomes" id="UP000295164"/>
    </source>
</evidence>
<proteinExistence type="inferred from homology"/>
<dbReference type="Pfam" id="PF06736">
    <property type="entry name" value="TMEM175"/>
    <property type="match status" value="1"/>
</dbReference>
<keyword evidence="11" id="KW-0407">Ion channel</keyword>
<feature type="transmembrane region" description="Helical" evidence="13">
    <location>
        <begin position="167"/>
        <end position="186"/>
    </location>
</feature>
<evidence type="ECO:0000256" key="7">
    <source>
        <dbReference type="ARBA" id="ARBA00022958"/>
    </source>
</evidence>
<evidence type="ECO:0000256" key="6">
    <source>
        <dbReference type="ARBA" id="ARBA00022826"/>
    </source>
</evidence>
<evidence type="ECO:0000256" key="4">
    <source>
        <dbReference type="ARBA" id="ARBA00022538"/>
    </source>
</evidence>
<feature type="transmembrane region" description="Helical" evidence="13">
    <location>
        <begin position="59"/>
        <end position="79"/>
    </location>
</feature>
<dbReference type="AlphaFoldDB" id="A0A4V2WMK5"/>
<evidence type="ECO:0000256" key="5">
    <source>
        <dbReference type="ARBA" id="ARBA00022692"/>
    </source>
</evidence>
<keyword evidence="15" id="KW-1185">Reference proteome</keyword>
<evidence type="ECO:0000256" key="10">
    <source>
        <dbReference type="ARBA" id="ARBA00023136"/>
    </source>
</evidence>
<dbReference type="RefSeq" id="WP_131852198.1">
    <property type="nucleotide sequence ID" value="NZ_SKFH01000016.1"/>
</dbReference>
<dbReference type="GO" id="GO:0016020">
    <property type="term" value="C:membrane"/>
    <property type="evidence" value="ECO:0007669"/>
    <property type="project" value="UniProtKB-SubCell"/>
</dbReference>
<dbReference type="GO" id="GO:0015252">
    <property type="term" value="F:proton channel activity"/>
    <property type="evidence" value="ECO:0007669"/>
    <property type="project" value="InterPro"/>
</dbReference>
<dbReference type="EMBL" id="SKFH01000016">
    <property type="protein sequence ID" value="TCZ70444.1"/>
    <property type="molecule type" value="Genomic_DNA"/>
</dbReference>
<dbReference type="OrthoDB" id="7626281at2"/>
<reference evidence="14 15" key="1">
    <citation type="submission" date="2019-03" db="EMBL/GenBank/DDBJ databases">
        <authorList>
            <person name="Kim M.K.M."/>
        </authorList>
    </citation>
    <scope>NUCLEOTIDE SEQUENCE [LARGE SCALE GENOMIC DNA]</scope>
    <source>
        <strain evidence="14 15">17J68-15</strain>
    </source>
</reference>
<evidence type="ECO:0000256" key="1">
    <source>
        <dbReference type="ARBA" id="ARBA00004141"/>
    </source>
</evidence>
<sequence>MSDHLQHELKKEFQLERMILFSDAVFAIAITLLAIELKVPKFDRHAVTDAQLRHQLGEMIPEFIGFLVSFIIIGVYWTVHHRIFSFVVNYDRRLLWMNLYFLLGVVLMPFSSGFYSEYVLSGVSTPVIVYCANIILLGGMNLAIWLYVKNPKRGLAEGIDATEGRYFIFRALTPPLMFVLMAIVYANAPRTAFWIPMCIPIVLRVAKPLFLKKR</sequence>